<accession>A0A9D4USS9</accession>
<dbReference type="PROSITE" id="PS50893">
    <property type="entry name" value="ABC_TRANSPORTER_2"/>
    <property type="match status" value="2"/>
</dbReference>
<dbReference type="FunFam" id="3.40.50.300:FF:000508">
    <property type="entry name" value="ABC transporter C family member 5"/>
    <property type="match status" value="1"/>
</dbReference>
<keyword evidence="4" id="KW-0934">Plastid</keyword>
<evidence type="ECO:0000256" key="8">
    <source>
        <dbReference type="ARBA" id="ARBA00022840"/>
    </source>
</evidence>
<comment type="similarity">
    <text evidence="2">Belongs to the ABC transporter superfamily. ABCC family. Conjugate transporter (TC 3.A.1.208) subfamily.</text>
</comment>
<reference evidence="14" key="1">
    <citation type="submission" date="2021-01" db="EMBL/GenBank/DDBJ databases">
        <title>Adiantum capillus-veneris genome.</title>
        <authorList>
            <person name="Fang Y."/>
            <person name="Liao Q."/>
        </authorList>
    </citation>
    <scope>NUCLEOTIDE SEQUENCE</scope>
    <source>
        <strain evidence="14">H3</strain>
        <tissue evidence="14">Leaf</tissue>
    </source>
</reference>
<evidence type="ECO:0000256" key="11">
    <source>
        <dbReference type="SAM" id="Phobius"/>
    </source>
</evidence>
<evidence type="ECO:0000256" key="6">
    <source>
        <dbReference type="ARBA" id="ARBA00022737"/>
    </source>
</evidence>
<dbReference type="GO" id="GO:0016020">
    <property type="term" value="C:membrane"/>
    <property type="evidence" value="ECO:0007669"/>
    <property type="project" value="UniProtKB-SubCell"/>
</dbReference>
<dbReference type="PROSITE" id="PS50929">
    <property type="entry name" value="ABC_TM1F"/>
    <property type="match status" value="2"/>
</dbReference>
<dbReference type="PANTHER" id="PTHR24223">
    <property type="entry name" value="ATP-BINDING CASSETTE SUB-FAMILY C"/>
    <property type="match status" value="1"/>
</dbReference>
<evidence type="ECO:0000256" key="3">
    <source>
        <dbReference type="ARBA" id="ARBA00022448"/>
    </source>
</evidence>
<protein>
    <submittedName>
        <fullName evidence="14">Uncharacterized protein</fullName>
    </submittedName>
</protein>
<evidence type="ECO:0000256" key="9">
    <source>
        <dbReference type="ARBA" id="ARBA00022989"/>
    </source>
</evidence>
<dbReference type="InterPro" id="IPR003439">
    <property type="entry name" value="ABC_transporter-like_ATP-bd"/>
</dbReference>
<feature type="domain" description="ABC transporter" evidence="12">
    <location>
        <begin position="421"/>
        <end position="644"/>
    </location>
</feature>
<dbReference type="InterPro" id="IPR050173">
    <property type="entry name" value="ABC_transporter_C-like"/>
</dbReference>
<dbReference type="InterPro" id="IPR011527">
    <property type="entry name" value="ABC1_TM_dom"/>
</dbReference>
<feature type="domain" description="ABC transmembrane type-1" evidence="13">
    <location>
        <begin position="736"/>
        <end position="1016"/>
    </location>
</feature>
<dbReference type="FunFam" id="3.40.50.300:FF:000163">
    <property type="entry name" value="Multidrug resistance-associated protein member 4"/>
    <property type="match status" value="1"/>
</dbReference>
<evidence type="ECO:0000256" key="10">
    <source>
        <dbReference type="ARBA" id="ARBA00023136"/>
    </source>
</evidence>
<dbReference type="CDD" id="cd18580">
    <property type="entry name" value="ABC_6TM_ABCC_D2"/>
    <property type="match status" value="1"/>
</dbReference>
<comment type="subcellular location">
    <subcellularLocation>
        <location evidence="1">Membrane</location>
        <topology evidence="1">Multi-pass membrane protein</topology>
    </subcellularLocation>
</comment>
<dbReference type="InterPro" id="IPR044726">
    <property type="entry name" value="ABCC_6TM_D2"/>
</dbReference>
<dbReference type="InterPro" id="IPR003593">
    <property type="entry name" value="AAA+_ATPase"/>
</dbReference>
<evidence type="ECO:0000256" key="1">
    <source>
        <dbReference type="ARBA" id="ARBA00004141"/>
    </source>
</evidence>
<evidence type="ECO:0000256" key="4">
    <source>
        <dbReference type="ARBA" id="ARBA00022528"/>
    </source>
</evidence>
<feature type="domain" description="ABC transmembrane type-1" evidence="13">
    <location>
        <begin position="107"/>
        <end position="387"/>
    </location>
</feature>
<dbReference type="GO" id="GO:0005524">
    <property type="term" value="F:ATP binding"/>
    <property type="evidence" value="ECO:0007669"/>
    <property type="project" value="UniProtKB-KW"/>
</dbReference>
<dbReference type="OrthoDB" id="6500128at2759"/>
<dbReference type="PROSITE" id="PS00211">
    <property type="entry name" value="ABC_TRANSPORTER_1"/>
    <property type="match status" value="1"/>
</dbReference>
<evidence type="ECO:0000256" key="5">
    <source>
        <dbReference type="ARBA" id="ARBA00022692"/>
    </source>
</evidence>
<dbReference type="SMART" id="SM00382">
    <property type="entry name" value="AAA"/>
    <property type="match status" value="2"/>
</dbReference>
<proteinExistence type="inferred from homology"/>
<keyword evidence="4" id="KW-0150">Chloroplast</keyword>
<evidence type="ECO:0000313" key="14">
    <source>
        <dbReference type="EMBL" id="KAI5073429.1"/>
    </source>
</evidence>
<dbReference type="InterPro" id="IPR027417">
    <property type="entry name" value="P-loop_NTPase"/>
</dbReference>
<dbReference type="Pfam" id="PF00005">
    <property type="entry name" value="ABC_tran"/>
    <property type="match status" value="2"/>
</dbReference>
<dbReference type="PANTHER" id="PTHR24223:SF362">
    <property type="entry name" value="ABC TRANSPORTER C FAMILY MEMBER 4"/>
    <property type="match status" value="1"/>
</dbReference>
<dbReference type="FunFam" id="1.20.1560.10:FF:000002">
    <property type="entry name" value="ABC transporter C family member 5"/>
    <property type="match status" value="1"/>
</dbReference>
<dbReference type="CDD" id="cd18579">
    <property type="entry name" value="ABC_6TM_ABCC_D1"/>
    <property type="match status" value="1"/>
</dbReference>
<dbReference type="GO" id="GO:0016887">
    <property type="term" value="F:ATP hydrolysis activity"/>
    <property type="evidence" value="ECO:0007669"/>
    <property type="project" value="InterPro"/>
</dbReference>
<keyword evidence="6" id="KW-0677">Repeat</keyword>
<evidence type="ECO:0000259" key="12">
    <source>
        <dbReference type="PROSITE" id="PS50893"/>
    </source>
</evidence>
<dbReference type="Gene3D" id="3.40.50.300">
    <property type="entry name" value="P-loop containing nucleotide triphosphate hydrolases"/>
    <property type="match status" value="2"/>
</dbReference>
<sequence length="1295" mass="143851">MESNLATPLLKNSCNGGGNEELKATNLTGFYKAGLLNRVFWVWLNPVLSKGAKTTLQIEDIPELSPDDRAERLYSLLQSKWPRANQANHLHHPTRTALIRSFKWKFLFTASLAFCKAVSMYVGPTLIQSFSDFLDSNPRYYSKGFMLVLILLVSKCVEVLSTHHYQFLSMKLGMTIRSCLITSIYRKGLKLSNSSRQSHGAGQIVNYMSVDVQQISDSIVQLHNTWMLPLQLLIALCILYSAIGIAMFAGLATMIVLAALISNNSRLITKYSIEVMMKKDVRLKSTTEALNYMKIIKLQAWERFFQNKVEDCRKAEYKSLEKFQYAVAANIALLTVSTSIVAVVSFAVCIFLKTDFTAAKAFTVISIFNILSEPISTFPQAIVSVSQAIASLDRLDKYFLSDELAGYVKRGAPSEPGHPAIIVEHGFFAWDEKEPNPVLSDINFKVPQDHFVAVVGTVGMGKSSLLAALLGEIPKLNGSVEVHGTTAYVPQTAWIQSGTVQENILFGLPMDRAKYQRTIKVCALEQDIDLFEFGDETEIGERGINLSGGQKQRIQLARAVYQDSDVYFLDDIFSALDAHTGSALFKDCLLGALEKKTRVLVTHQVEFLRKADLILVMKNGVIEESGKYDDLLRAGAEFGALVASHKMAIGVVDEAEQPTRLAEQFRDADTSIAESIKLLRRVSSHERLTQSRSSDSMLTATSSKEVPGKLVEDEKRETGRVGWNVYWLFLTSAFGVLFVFLLLAVQIIRQAFSICSDFWLSHETSQTPLNATLFLTVYSLLSAGSWVFTIIRVVLMALFGLKSSQTFFVNMLTNIFRAPMSFFDTTPTGRILTRSSSDQANLDIVLPICIGLAVTLYSSTISALIVTCVVTWPVIFVIVPLAWVYRQYQAFYIRSSREISRLDSVTKAPVIHHFTETIAGFIVIRAFGKEEEFANMNVDRVNTNLKMDFHSNAANDWLGCRLELIGSLVLCISAFMLVVLPSSFITTASAALSLSYGLSLNTAIAASVFFSCTVENKMVSVERVLQYTRLPSEAALTIEGSVPHQDWPQRGNISIRNLKARYQPSMPLVLRGISVDIMGGQKIGVVGRTGSGKSTLIQVLFRIIEPAGGSILFDEVDISFVGLHDLRTRLGIIPQDPVLFEGTIRTNMDPLNAHTDEAIWEGLRKCQLGDIIESRGGKLDATVQDNGENWSVGQRQLLCLGRALLRKSHILFLDEATASVDAQTDLLLQNIIREEFGRSTVVSIAHRIPSVMDCDKVMVLEAGHLKEYDSPTRLLEHQTTLFAALVQEYTERSRG</sequence>
<feature type="transmembrane region" description="Helical" evidence="11">
    <location>
        <begin position="327"/>
        <end position="352"/>
    </location>
</feature>
<feature type="transmembrane region" description="Helical" evidence="11">
    <location>
        <begin position="768"/>
        <end position="801"/>
    </location>
</feature>
<feature type="transmembrane region" description="Helical" evidence="11">
    <location>
        <begin position="863"/>
        <end position="885"/>
    </location>
</feature>
<evidence type="ECO:0000256" key="2">
    <source>
        <dbReference type="ARBA" id="ARBA00009726"/>
    </source>
</evidence>
<dbReference type="EMBL" id="JABFUD020000011">
    <property type="protein sequence ID" value="KAI5073429.1"/>
    <property type="molecule type" value="Genomic_DNA"/>
</dbReference>
<evidence type="ECO:0000259" key="13">
    <source>
        <dbReference type="PROSITE" id="PS50929"/>
    </source>
</evidence>
<dbReference type="CDD" id="cd03244">
    <property type="entry name" value="ABCC_MRP_domain2"/>
    <property type="match status" value="1"/>
</dbReference>
<dbReference type="FunFam" id="1.20.1560.10:FF:000003">
    <property type="entry name" value="ABC transporter C family member 10"/>
    <property type="match status" value="1"/>
</dbReference>
<evidence type="ECO:0000256" key="7">
    <source>
        <dbReference type="ARBA" id="ARBA00022741"/>
    </source>
</evidence>
<dbReference type="GO" id="GO:0140359">
    <property type="term" value="F:ABC-type transporter activity"/>
    <property type="evidence" value="ECO:0007669"/>
    <property type="project" value="InterPro"/>
</dbReference>
<keyword evidence="3" id="KW-0813">Transport</keyword>
<keyword evidence="7" id="KW-0547">Nucleotide-binding</keyword>
<keyword evidence="8" id="KW-0067">ATP-binding</keyword>
<dbReference type="Pfam" id="PF00664">
    <property type="entry name" value="ABC_membrane"/>
    <property type="match status" value="2"/>
</dbReference>
<name>A0A9D4USS9_ADICA</name>
<keyword evidence="15" id="KW-1185">Reference proteome</keyword>
<feature type="transmembrane region" description="Helical" evidence="11">
    <location>
        <begin position="725"/>
        <end position="748"/>
    </location>
</feature>
<dbReference type="InterPro" id="IPR044746">
    <property type="entry name" value="ABCC_6TM_D1"/>
</dbReference>
<dbReference type="CDD" id="cd03250">
    <property type="entry name" value="ABCC_MRP_domain1"/>
    <property type="match status" value="1"/>
</dbReference>
<dbReference type="Proteomes" id="UP000886520">
    <property type="component" value="Chromosome 11"/>
</dbReference>
<evidence type="ECO:0000313" key="15">
    <source>
        <dbReference type="Proteomes" id="UP000886520"/>
    </source>
</evidence>
<dbReference type="InterPro" id="IPR036640">
    <property type="entry name" value="ABC1_TM_sf"/>
</dbReference>
<dbReference type="SUPFAM" id="SSF52540">
    <property type="entry name" value="P-loop containing nucleoside triphosphate hydrolases"/>
    <property type="match status" value="2"/>
</dbReference>
<feature type="transmembrane region" description="Helical" evidence="11">
    <location>
        <begin position="232"/>
        <end position="261"/>
    </location>
</feature>
<keyword evidence="5 11" id="KW-0812">Transmembrane</keyword>
<dbReference type="SUPFAM" id="SSF90123">
    <property type="entry name" value="ABC transporter transmembrane region"/>
    <property type="match status" value="2"/>
</dbReference>
<dbReference type="Gene3D" id="1.20.1560.10">
    <property type="entry name" value="ABC transporter type 1, transmembrane domain"/>
    <property type="match status" value="2"/>
</dbReference>
<feature type="domain" description="ABC transporter" evidence="12">
    <location>
        <begin position="1053"/>
        <end position="1287"/>
    </location>
</feature>
<gene>
    <name evidence="14" type="ORF">GOP47_0011442</name>
</gene>
<organism evidence="14 15">
    <name type="scientific">Adiantum capillus-veneris</name>
    <name type="common">Maidenhair fern</name>
    <dbReference type="NCBI Taxonomy" id="13818"/>
    <lineage>
        <taxon>Eukaryota</taxon>
        <taxon>Viridiplantae</taxon>
        <taxon>Streptophyta</taxon>
        <taxon>Embryophyta</taxon>
        <taxon>Tracheophyta</taxon>
        <taxon>Polypodiopsida</taxon>
        <taxon>Polypodiidae</taxon>
        <taxon>Polypodiales</taxon>
        <taxon>Pteridineae</taxon>
        <taxon>Pteridaceae</taxon>
        <taxon>Vittarioideae</taxon>
        <taxon>Adiantum</taxon>
    </lineage>
</organism>
<dbReference type="InterPro" id="IPR017871">
    <property type="entry name" value="ABC_transporter-like_CS"/>
</dbReference>
<comment type="caution">
    <text evidence="14">The sequence shown here is derived from an EMBL/GenBank/DDBJ whole genome shotgun (WGS) entry which is preliminary data.</text>
</comment>
<feature type="transmembrane region" description="Helical" evidence="11">
    <location>
        <begin position="964"/>
        <end position="984"/>
    </location>
</feature>
<keyword evidence="9 11" id="KW-1133">Transmembrane helix</keyword>
<keyword evidence="10 11" id="KW-0472">Membrane</keyword>